<feature type="transmembrane region" description="Helical" evidence="2">
    <location>
        <begin position="300"/>
        <end position="319"/>
    </location>
</feature>
<accession>A0A1I2L870</accession>
<dbReference type="Proteomes" id="UP000199323">
    <property type="component" value="Unassembled WGS sequence"/>
</dbReference>
<feature type="region of interest" description="Disordered" evidence="1">
    <location>
        <begin position="330"/>
        <end position="405"/>
    </location>
</feature>
<proteinExistence type="predicted"/>
<keyword evidence="2" id="KW-1133">Transmembrane helix</keyword>
<keyword evidence="4" id="KW-1185">Reference proteome</keyword>
<feature type="transmembrane region" description="Helical" evidence="2">
    <location>
        <begin position="235"/>
        <end position="253"/>
    </location>
</feature>
<feature type="transmembrane region" description="Helical" evidence="2">
    <location>
        <begin position="76"/>
        <end position="96"/>
    </location>
</feature>
<feature type="compositionally biased region" description="Pro residues" evidence="1">
    <location>
        <begin position="353"/>
        <end position="371"/>
    </location>
</feature>
<evidence type="ECO:0000256" key="1">
    <source>
        <dbReference type="SAM" id="MobiDB-lite"/>
    </source>
</evidence>
<feature type="compositionally biased region" description="Pro residues" evidence="1">
    <location>
        <begin position="387"/>
        <end position="405"/>
    </location>
</feature>
<evidence type="ECO:0000256" key="2">
    <source>
        <dbReference type="SAM" id="Phobius"/>
    </source>
</evidence>
<feature type="transmembrane region" description="Helical" evidence="2">
    <location>
        <begin position="33"/>
        <end position="51"/>
    </location>
</feature>
<reference evidence="3 4" key="1">
    <citation type="submission" date="2016-10" db="EMBL/GenBank/DDBJ databases">
        <authorList>
            <person name="de Groot N.N."/>
        </authorList>
    </citation>
    <scope>NUCLEOTIDE SEQUENCE [LARGE SCALE GENOMIC DNA]</scope>
    <source>
        <strain evidence="3 4">CGMCC 4.3510</strain>
    </source>
</reference>
<feature type="transmembrane region" description="Helical" evidence="2">
    <location>
        <begin position="103"/>
        <end position="120"/>
    </location>
</feature>
<feature type="transmembrane region" description="Helical" evidence="2">
    <location>
        <begin position="180"/>
        <end position="201"/>
    </location>
</feature>
<evidence type="ECO:0000313" key="4">
    <source>
        <dbReference type="Proteomes" id="UP000199323"/>
    </source>
</evidence>
<dbReference type="AlphaFoldDB" id="A0A1I2L870"/>
<keyword evidence="2" id="KW-0812">Transmembrane</keyword>
<protein>
    <submittedName>
        <fullName evidence="3">Uncharacterized protein</fullName>
    </submittedName>
</protein>
<dbReference type="OrthoDB" id="4335248at2"/>
<gene>
    <name evidence="3" type="ORF">SAMN05216251_12676</name>
</gene>
<evidence type="ECO:0000313" key="3">
    <source>
        <dbReference type="EMBL" id="SFF73421.1"/>
    </source>
</evidence>
<sequence>MQQGMQPQFPYGQRPAFGPGPAAPRALARGARIAGALICGVLLAVEIAWAVRDIRDVGFHDVLRSWLGLDLPGREHSLLATGTIDALLIVILAGALTRARRPGAGWAFVAAGVFASGYRLPGLWIFQSDWTDGAPLHSRALATAVAFTLGGIALVVIGLAGRRPVDPGAAPVPSRRGAAVAAGVLLVLIAVQEIGWEIFYVQKYTTDNGFPGHLYEHLLTGETTISSLLAAPSAYAGWLGALIALAAAVAAFAKSPAARPLGLAFALSEVVLAIVGLDVWHTEKILFKFDHLPTYLKAQQIFLVVELLLGIVILVLLAVPGGEAAPRPVAAGWGPPRQGFGAPPAPGGWGTPPQSPPLSPYTQSPPAPPMSQAPRLPQQPPAGGGFGPPPPLPPDFPPGDRPGGS</sequence>
<dbReference type="RefSeq" id="WP_093717142.1">
    <property type="nucleotide sequence ID" value="NZ_FONG01000026.1"/>
</dbReference>
<organism evidence="3 4">
    <name type="scientific">Actinacidiphila alni</name>
    <dbReference type="NCBI Taxonomy" id="380248"/>
    <lineage>
        <taxon>Bacteria</taxon>
        <taxon>Bacillati</taxon>
        <taxon>Actinomycetota</taxon>
        <taxon>Actinomycetes</taxon>
        <taxon>Kitasatosporales</taxon>
        <taxon>Streptomycetaceae</taxon>
        <taxon>Actinacidiphila</taxon>
    </lineage>
</organism>
<feature type="transmembrane region" description="Helical" evidence="2">
    <location>
        <begin position="260"/>
        <end position="280"/>
    </location>
</feature>
<name>A0A1I2L870_9ACTN</name>
<keyword evidence="2" id="KW-0472">Membrane</keyword>
<feature type="transmembrane region" description="Helical" evidence="2">
    <location>
        <begin position="140"/>
        <end position="160"/>
    </location>
</feature>
<dbReference type="STRING" id="380248.SAMN05216251_12676"/>
<dbReference type="EMBL" id="FONG01000026">
    <property type="protein sequence ID" value="SFF73421.1"/>
    <property type="molecule type" value="Genomic_DNA"/>
</dbReference>